<dbReference type="PROSITE" id="PS51257">
    <property type="entry name" value="PROKAR_LIPOPROTEIN"/>
    <property type="match status" value="1"/>
</dbReference>
<accession>A0A9X2BX42</accession>
<dbReference type="AlphaFoldDB" id="A0A9X2BX42"/>
<reference evidence="2" key="1">
    <citation type="submission" date="2022-04" db="EMBL/GenBank/DDBJ databases">
        <title>Roseomonas acroporae sp. nov., isolated from coral Acropora digitifera.</title>
        <authorList>
            <person name="Sun H."/>
        </authorList>
    </citation>
    <scope>NUCLEOTIDE SEQUENCE</scope>
    <source>
        <strain evidence="2">NAR14</strain>
    </source>
</reference>
<organism evidence="2 3">
    <name type="scientific">Roseomonas acroporae</name>
    <dbReference type="NCBI Taxonomy" id="2937791"/>
    <lineage>
        <taxon>Bacteria</taxon>
        <taxon>Pseudomonadati</taxon>
        <taxon>Pseudomonadota</taxon>
        <taxon>Alphaproteobacteria</taxon>
        <taxon>Acetobacterales</taxon>
        <taxon>Roseomonadaceae</taxon>
        <taxon>Roseomonas</taxon>
    </lineage>
</organism>
<protein>
    <recommendedName>
        <fullName evidence="4">Lipoprotein</fullName>
    </recommendedName>
</protein>
<evidence type="ECO:0000256" key="1">
    <source>
        <dbReference type="SAM" id="SignalP"/>
    </source>
</evidence>
<sequence length="93" mass="9143">MRPAAALLLVTGTTLAGCGAYQPPWAGAPGDTYCMQARAEAASAARDAGAANASAAGWAPYGGTNARQSAALANRADAAADRAAGYVRRDCGA</sequence>
<feature type="signal peptide" evidence="1">
    <location>
        <begin position="1"/>
        <end position="16"/>
    </location>
</feature>
<dbReference type="Proteomes" id="UP001139516">
    <property type="component" value="Unassembled WGS sequence"/>
</dbReference>
<keyword evidence="3" id="KW-1185">Reference proteome</keyword>
<comment type="caution">
    <text evidence="2">The sequence shown here is derived from an EMBL/GenBank/DDBJ whole genome shotgun (WGS) entry which is preliminary data.</text>
</comment>
<evidence type="ECO:0000313" key="3">
    <source>
        <dbReference type="Proteomes" id="UP001139516"/>
    </source>
</evidence>
<name>A0A9X2BX42_9PROT</name>
<keyword evidence="1" id="KW-0732">Signal</keyword>
<feature type="chain" id="PRO_5040819075" description="Lipoprotein" evidence="1">
    <location>
        <begin position="17"/>
        <end position="93"/>
    </location>
</feature>
<dbReference type="EMBL" id="JALPRX010000035">
    <property type="protein sequence ID" value="MCK8784590.1"/>
    <property type="molecule type" value="Genomic_DNA"/>
</dbReference>
<evidence type="ECO:0008006" key="4">
    <source>
        <dbReference type="Google" id="ProtNLM"/>
    </source>
</evidence>
<proteinExistence type="predicted"/>
<gene>
    <name evidence="2" type="ORF">M0638_09370</name>
</gene>
<evidence type="ECO:0000313" key="2">
    <source>
        <dbReference type="EMBL" id="MCK8784590.1"/>
    </source>
</evidence>
<dbReference type="RefSeq" id="WP_248666710.1">
    <property type="nucleotide sequence ID" value="NZ_JALPRX010000035.1"/>
</dbReference>